<dbReference type="RefSeq" id="WP_345521602.1">
    <property type="nucleotide sequence ID" value="NZ_BAABKM010000002.1"/>
</dbReference>
<keyword evidence="5" id="KW-1185">Reference proteome</keyword>
<dbReference type="InterPro" id="IPR036661">
    <property type="entry name" value="Luciferase-like_sf"/>
</dbReference>
<feature type="domain" description="Luciferase-like" evidence="3">
    <location>
        <begin position="17"/>
        <end position="252"/>
    </location>
</feature>
<dbReference type="Pfam" id="PF00296">
    <property type="entry name" value="Bac_luciferase"/>
    <property type="match status" value="1"/>
</dbReference>
<evidence type="ECO:0000313" key="4">
    <source>
        <dbReference type="EMBL" id="GAA4705929.1"/>
    </source>
</evidence>
<organism evidence="4 5">
    <name type="scientific">Nocardioides conyzicola</name>
    <dbReference type="NCBI Taxonomy" id="1651781"/>
    <lineage>
        <taxon>Bacteria</taxon>
        <taxon>Bacillati</taxon>
        <taxon>Actinomycetota</taxon>
        <taxon>Actinomycetes</taxon>
        <taxon>Propionibacteriales</taxon>
        <taxon>Nocardioidaceae</taxon>
        <taxon>Nocardioides</taxon>
    </lineage>
</organism>
<evidence type="ECO:0000259" key="3">
    <source>
        <dbReference type="Pfam" id="PF00296"/>
    </source>
</evidence>
<dbReference type="Proteomes" id="UP001499974">
    <property type="component" value="Unassembled WGS sequence"/>
</dbReference>
<dbReference type="InterPro" id="IPR050766">
    <property type="entry name" value="Bact_Lucif_Oxidored"/>
</dbReference>
<accession>A0ABP8XDF7</accession>
<evidence type="ECO:0000313" key="5">
    <source>
        <dbReference type="Proteomes" id="UP001499974"/>
    </source>
</evidence>
<keyword evidence="2" id="KW-0503">Monooxygenase</keyword>
<protein>
    <recommendedName>
        <fullName evidence="3">Luciferase-like domain-containing protein</fullName>
    </recommendedName>
</protein>
<dbReference type="InterPro" id="IPR011251">
    <property type="entry name" value="Luciferase-like_dom"/>
</dbReference>
<dbReference type="PANTHER" id="PTHR30137">
    <property type="entry name" value="LUCIFERASE-LIKE MONOOXYGENASE"/>
    <property type="match status" value="1"/>
</dbReference>
<reference evidence="5" key="1">
    <citation type="journal article" date="2019" name="Int. J. Syst. Evol. Microbiol.">
        <title>The Global Catalogue of Microorganisms (GCM) 10K type strain sequencing project: providing services to taxonomists for standard genome sequencing and annotation.</title>
        <authorList>
            <consortium name="The Broad Institute Genomics Platform"/>
            <consortium name="The Broad Institute Genome Sequencing Center for Infectious Disease"/>
            <person name="Wu L."/>
            <person name="Ma J."/>
        </authorList>
    </citation>
    <scope>NUCLEOTIDE SEQUENCE [LARGE SCALE GENOMIC DNA]</scope>
    <source>
        <strain evidence="5">JCM 18531</strain>
    </source>
</reference>
<dbReference type="Gene3D" id="3.20.20.30">
    <property type="entry name" value="Luciferase-like domain"/>
    <property type="match status" value="1"/>
</dbReference>
<proteinExistence type="predicted"/>
<sequence>MPRTQFATRYDFRAPGADPATRQEIFARAVEQAAYVDAHGMDALMISEHHAADDGYLPSPLLVASAFAAVTSTVPITVSALLVNLYEPVRLAEDIAVLDHLSKGRVAYTFGLGYRPVEYELYGRSWAGRGADIEERITAVLDAWSSGTTTPAPYSQPHPFLFYGGGSPAAARRAARLGLNFQPQHGSDELKRIYEETARETGREPGFVLQAPDGGPANVFCAQRPDDFWERYGHHLLADATAYQEWHGEAGSYVVDHSRTVEEMRAAGVYLVVSADDLIERCRSGEVRLVTSHPACGGLPAEPSWESLRAVCETVLPAVRATR</sequence>
<evidence type="ECO:0000256" key="1">
    <source>
        <dbReference type="ARBA" id="ARBA00023002"/>
    </source>
</evidence>
<dbReference type="SUPFAM" id="SSF51679">
    <property type="entry name" value="Bacterial luciferase-like"/>
    <property type="match status" value="1"/>
</dbReference>
<name>A0ABP8XDF7_9ACTN</name>
<gene>
    <name evidence="4" type="ORF">GCM10023349_24810</name>
</gene>
<comment type="caution">
    <text evidence="4">The sequence shown here is derived from an EMBL/GenBank/DDBJ whole genome shotgun (WGS) entry which is preliminary data.</text>
</comment>
<evidence type="ECO:0000256" key="2">
    <source>
        <dbReference type="ARBA" id="ARBA00023033"/>
    </source>
</evidence>
<dbReference type="PANTHER" id="PTHR30137:SF8">
    <property type="entry name" value="BLR5498 PROTEIN"/>
    <property type="match status" value="1"/>
</dbReference>
<keyword evidence="1" id="KW-0560">Oxidoreductase</keyword>
<dbReference type="EMBL" id="BAABKM010000002">
    <property type="protein sequence ID" value="GAA4705929.1"/>
    <property type="molecule type" value="Genomic_DNA"/>
</dbReference>